<dbReference type="NCBIfam" id="TIGR00756">
    <property type="entry name" value="PPR"/>
    <property type="match status" value="1"/>
</dbReference>
<protein>
    <submittedName>
        <fullName evidence="1">Uncharacterized protein</fullName>
    </submittedName>
</protein>
<dbReference type="Pfam" id="PF01535">
    <property type="entry name" value="PPR"/>
    <property type="match status" value="2"/>
</dbReference>
<comment type="caution">
    <text evidence="1">The sequence shown here is derived from an EMBL/GenBank/DDBJ whole genome shotgun (WGS) entry which is preliminary data.</text>
</comment>
<dbReference type="InterPro" id="IPR002885">
    <property type="entry name" value="PPR_rpt"/>
</dbReference>
<dbReference type="EMBL" id="VOIH02000010">
    <property type="protein sequence ID" value="KAF3435661.1"/>
    <property type="molecule type" value="Genomic_DNA"/>
</dbReference>
<evidence type="ECO:0000313" key="1">
    <source>
        <dbReference type="EMBL" id="KAF3435661.1"/>
    </source>
</evidence>
<keyword evidence="2" id="KW-1185">Reference proteome</keyword>
<gene>
    <name evidence="1" type="ORF">FNV43_RR22752</name>
</gene>
<dbReference type="AlphaFoldDB" id="A0A8K0DVU4"/>
<reference evidence="1" key="1">
    <citation type="submission" date="2020-03" db="EMBL/GenBank/DDBJ databases">
        <title>A high-quality chromosome-level genome assembly of a woody plant with both climbing and erect habits, Rhamnella rubrinervis.</title>
        <authorList>
            <person name="Lu Z."/>
            <person name="Yang Y."/>
            <person name="Zhu X."/>
            <person name="Sun Y."/>
        </authorList>
    </citation>
    <scope>NUCLEOTIDE SEQUENCE</scope>
    <source>
        <strain evidence="1">BYM</strain>
        <tissue evidence="1">Leaf</tissue>
    </source>
</reference>
<organism evidence="1 2">
    <name type="scientific">Rhamnella rubrinervis</name>
    <dbReference type="NCBI Taxonomy" id="2594499"/>
    <lineage>
        <taxon>Eukaryota</taxon>
        <taxon>Viridiplantae</taxon>
        <taxon>Streptophyta</taxon>
        <taxon>Embryophyta</taxon>
        <taxon>Tracheophyta</taxon>
        <taxon>Spermatophyta</taxon>
        <taxon>Magnoliopsida</taxon>
        <taxon>eudicotyledons</taxon>
        <taxon>Gunneridae</taxon>
        <taxon>Pentapetalae</taxon>
        <taxon>rosids</taxon>
        <taxon>fabids</taxon>
        <taxon>Rosales</taxon>
        <taxon>Rhamnaceae</taxon>
        <taxon>rhamnoid group</taxon>
        <taxon>Rhamneae</taxon>
        <taxon>Rhamnella</taxon>
    </lineage>
</organism>
<proteinExistence type="predicted"/>
<accession>A0A8K0DVU4</accession>
<dbReference type="Proteomes" id="UP000796880">
    <property type="component" value="Unassembled WGS sequence"/>
</dbReference>
<dbReference type="OrthoDB" id="185373at2759"/>
<evidence type="ECO:0000313" key="2">
    <source>
        <dbReference type="Proteomes" id="UP000796880"/>
    </source>
</evidence>
<sequence>MKEADNLFEKMKRNGVLRSCDFQCTADGHFVQMVIWTNVEEARELLNEMKKRGIKLIILLTIPSLVVIVEEVI</sequence>
<name>A0A8K0DVU4_9ROSA</name>